<sequence>MCERFATLLEPATSSRDLKGDVTLVLLFPNRGFALPRSIFKYAQTLIKLKLGCGKICGFCALTRGDIIFTRLTTLHLDSVDLGRNGANLALILSKCPVLEELIVNCIRFDRWISDASVSSQTLKRLTIDGGEFIPPESSRQTLTMLKESGSGEPQLLPDKSSCVEPAHVSFDTPNLVYLNYAHVLARSYPLVKLDSLVEARLDVGSTRHQMRARDSSGGHEVGYDATNLVMGIHNVQTLHLTSDTIEVFGDFCKTVPVFHILKHLSIESDHERTWQALPLLLINCPTLHTLVFHGLHHRVTDGCGDACACITFPSSSSCLSSCPVKILKILDFAATCGEMSLVKHFMKKCPLLEEVTIVLDFDSTLEEDLDLFEVYEALEMAPRASPNCKFEVLS</sequence>
<feature type="domain" description="FBD" evidence="1">
    <location>
        <begin position="318"/>
        <end position="394"/>
    </location>
</feature>
<dbReference type="PANTHER" id="PTHR31293:SF12">
    <property type="entry name" value="RNI-LIKE SUPERFAMILY PROTEIN"/>
    <property type="match status" value="1"/>
</dbReference>
<evidence type="ECO:0000313" key="3">
    <source>
        <dbReference type="Proteomes" id="UP000836841"/>
    </source>
</evidence>
<dbReference type="PANTHER" id="PTHR31293">
    <property type="entry name" value="RNI-LIKE SUPERFAMILY PROTEIN"/>
    <property type="match status" value="1"/>
</dbReference>
<dbReference type="InterPro" id="IPR055411">
    <property type="entry name" value="LRR_FXL15/At3g58940/PEG3-like"/>
</dbReference>
<dbReference type="AlphaFoldDB" id="A0AAU9SJB0"/>
<evidence type="ECO:0000259" key="1">
    <source>
        <dbReference type="SMART" id="SM00579"/>
    </source>
</evidence>
<proteinExistence type="predicted"/>
<accession>A0AAU9SJB0</accession>
<dbReference type="Proteomes" id="UP000836841">
    <property type="component" value="Chromosome 5"/>
</dbReference>
<dbReference type="InterPro" id="IPR006566">
    <property type="entry name" value="FBD"/>
</dbReference>
<gene>
    <name evidence="2" type="ORF">TAV2_LOCUS16467</name>
</gene>
<dbReference type="EMBL" id="OU466861">
    <property type="protein sequence ID" value="CAH2064511.1"/>
    <property type="molecule type" value="Genomic_DNA"/>
</dbReference>
<organism evidence="2 3">
    <name type="scientific">Thlaspi arvense</name>
    <name type="common">Field penny-cress</name>
    <dbReference type="NCBI Taxonomy" id="13288"/>
    <lineage>
        <taxon>Eukaryota</taxon>
        <taxon>Viridiplantae</taxon>
        <taxon>Streptophyta</taxon>
        <taxon>Embryophyta</taxon>
        <taxon>Tracheophyta</taxon>
        <taxon>Spermatophyta</taxon>
        <taxon>Magnoliopsida</taxon>
        <taxon>eudicotyledons</taxon>
        <taxon>Gunneridae</taxon>
        <taxon>Pentapetalae</taxon>
        <taxon>rosids</taxon>
        <taxon>malvids</taxon>
        <taxon>Brassicales</taxon>
        <taxon>Brassicaceae</taxon>
        <taxon>Thlaspideae</taxon>
        <taxon>Thlaspi</taxon>
    </lineage>
</organism>
<dbReference type="SMART" id="SM00579">
    <property type="entry name" value="FBD"/>
    <property type="match status" value="1"/>
</dbReference>
<protein>
    <recommendedName>
        <fullName evidence="1">FBD domain-containing protein</fullName>
    </recommendedName>
</protein>
<dbReference type="Pfam" id="PF24758">
    <property type="entry name" value="LRR_At5g56370"/>
    <property type="match status" value="1"/>
</dbReference>
<name>A0AAU9SJB0_THLAR</name>
<dbReference type="SUPFAM" id="SSF52047">
    <property type="entry name" value="RNI-like"/>
    <property type="match status" value="1"/>
</dbReference>
<dbReference type="InterPro" id="IPR055294">
    <property type="entry name" value="FBL60-like"/>
</dbReference>
<keyword evidence="3" id="KW-1185">Reference proteome</keyword>
<evidence type="ECO:0000313" key="2">
    <source>
        <dbReference type="EMBL" id="CAH2064511.1"/>
    </source>
</evidence>
<reference evidence="2 3" key="1">
    <citation type="submission" date="2022-03" db="EMBL/GenBank/DDBJ databases">
        <authorList>
            <person name="Nunn A."/>
            <person name="Chopra R."/>
            <person name="Nunn A."/>
            <person name="Contreras Garrido A."/>
        </authorList>
    </citation>
    <scope>NUCLEOTIDE SEQUENCE [LARGE SCALE GENOMIC DNA]</scope>
</reference>